<proteinExistence type="predicted"/>
<dbReference type="AlphaFoldDB" id="A0A363UJG9"/>
<dbReference type="SMART" id="SM00749">
    <property type="entry name" value="BON"/>
    <property type="match status" value="1"/>
</dbReference>
<dbReference type="InterPro" id="IPR007055">
    <property type="entry name" value="BON_dom"/>
</dbReference>
<keyword evidence="4" id="KW-1185">Reference proteome</keyword>
<dbReference type="PANTHER" id="PTHR34606">
    <property type="entry name" value="BON DOMAIN-CONTAINING PROTEIN"/>
    <property type="match status" value="1"/>
</dbReference>
<evidence type="ECO:0000313" key="4">
    <source>
        <dbReference type="Proteomes" id="UP000251800"/>
    </source>
</evidence>
<dbReference type="RefSeq" id="WP_109720807.1">
    <property type="nucleotide sequence ID" value="NZ_QEQK01000010.1"/>
</dbReference>
<feature type="domain" description="BON" evidence="2">
    <location>
        <begin position="67"/>
        <end position="135"/>
    </location>
</feature>
<reference evidence="3 4" key="1">
    <citation type="submission" date="2018-05" db="EMBL/GenBank/DDBJ databases">
        <title>Abyssibacter profundi OUC007T gen. nov., sp. nov, a marine bacterium isolated from seawater of the Mariana Trench.</title>
        <authorList>
            <person name="Zhou S."/>
        </authorList>
    </citation>
    <scope>NUCLEOTIDE SEQUENCE [LARGE SCALE GENOMIC DNA]</scope>
    <source>
        <strain evidence="3 4">OUC007</strain>
    </source>
</reference>
<dbReference type="PANTHER" id="PTHR34606:SF15">
    <property type="entry name" value="BON DOMAIN-CONTAINING PROTEIN"/>
    <property type="match status" value="1"/>
</dbReference>
<dbReference type="PROSITE" id="PS50914">
    <property type="entry name" value="BON"/>
    <property type="match status" value="2"/>
</dbReference>
<dbReference type="OrthoDB" id="5733310at2"/>
<keyword evidence="1" id="KW-0812">Transmembrane</keyword>
<organism evidence="3 4">
    <name type="scientific">Abyssibacter profundi</name>
    <dbReference type="NCBI Taxonomy" id="2182787"/>
    <lineage>
        <taxon>Bacteria</taxon>
        <taxon>Pseudomonadati</taxon>
        <taxon>Pseudomonadota</taxon>
        <taxon>Gammaproteobacteria</taxon>
        <taxon>Chromatiales</taxon>
        <taxon>Oceanococcaceae</taxon>
        <taxon>Abyssibacter</taxon>
    </lineage>
</organism>
<protein>
    <recommendedName>
        <fullName evidence="2">BON domain-containing protein</fullName>
    </recommendedName>
</protein>
<dbReference type="Gene3D" id="3.30.1340.30">
    <property type="match status" value="1"/>
</dbReference>
<keyword evidence="1" id="KW-0472">Membrane</keyword>
<feature type="transmembrane region" description="Helical" evidence="1">
    <location>
        <begin position="20"/>
        <end position="38"/>
    </location>
</feature>
<comment type="caution">
    <text evidence="3">The sequence shown here is derived from an EMBL/GenBank/DDBJ whole genome shotgun (WGS) entry which is preliminary data.</text>
</comment>
<dbReference type="InterPro" id="IPR051686">
    <property type="entry name" value="Lipoprotein_DolP"/>
</dbReference>
<name>A0A363UJG9_9GAMM</name>
<gene>
    <name evidence="3" type="ORF">DEH80_12330</name>
</gene>
<keyword evidence="1" id="KW-1133">Transmembrane helix</keyword>
<sequence>MNNSKHTDSQTPARRLTRGLVVVGLSVSPLALVAAPIGHHDTHHPVLSAAGDDVESGSERSFTGAAYDAFLEGRLVTAYTVNQSLNPFDLDVNVHKQKATIGGTVETEVQRDLAIEIASGMDAILDVDDEIAVEPELDTQARQDDGFGDTMDDASTTAAVKTRLLANDSTSGLSIDVDTNDSVVTLTGRVESDAEAELAKQIAYNTDGVHDVIDKLTVEDATS</sequence>
<dbReference type="InterPro" id="IPR014004">
    <property type="entry name" value="Transpt-assoc_nodulatn_dom_bac"/>
</dbReference>
<feature type="domain" description="BON" evidence="2">
    <location>
        <begin position="152"/>
        <end position="220"/>
    </location>
</feature>
<dbReference type="Pfam" id="PF04972">
    <property type="entry name" value="BON"/>
    <property type="match status" value="2"/>
</dbReference>
<evidence type="ECO:0000259" key="2">
    <source>
        <dbReference type="PROSITE" id="PS50914"/>
    </source>
</evidence>
<dbReference type="EMBL" id="QEQK01000010">
    <property type="protein sequence ID" value="PWN55568.1"/>
    <property type="molecule type" value="Genomic_DNA"/>
</dbReference>
<accession>A0A363UJG9</accession>
<evidence type="ECO:0000256" key="1">
    <source>
        <dbReference type="SAM" id="Phobius"/>
    </source>
</evidence>
<dbReference type="Proteomes" id="UP000251800">
    <property type="component" value="Unassembled WGS sequence"/>
</dbReference>
<evidence type="ECO:0000313" key="3">
    <source>
        <dbReference type="EMBL" id="PWN55568.1"/>
    </source>
</evidence>